<dbReference type="EC" id="1.1.1.3" evidence="4 12"/>
<evidence type="ECO:0000256" key="14">
    <source>
        <dbReference type="PIRSR" id="PIRSR036497-2"/>
    </source>
</evidence>
<keyword evidence="12 14" id="KW-0521">NADP</keyword>
<evidence type="ECO:0000259" key="17">
    <source>
        <dbReference type="Pfam" id="PF00742"/>
    </source>
</evidence>
<dbReference type="GO" id="GO:0009088">
    <property type="term" value="P:threonine biosynthetic process"/>
    <property type="evidence" value="ECO:0007669"/>
    <property type="project" value="UniProtKB-UniPathway"/>
</dbReference>
<reference evidence="20" key="1">
    <citation type="submission" date="2016-10" db="EMBL/GenBank/DDBJ databases">
        <authorList>
            <person name="Varghese N."/>
            <person name="Submissions S."/>
        </authorList>
    </citation>
    <scope>NUCLEOTIDE SEQUENCE [LARGE SCALE GENOMIC DNA]</scope>
    <source>
        <strain evidence="20">DSM 21620</strain>
    </source>
</reference>
<gene>
    <name evidence="19" type="ORF">SAMN05421663_108102</name>
</gene>
<dbReference type="RefSeq" id="WP_093727935.1">
    <property type="nucleotide sequence ID" value="NZ_FMZB01000008.1"/>
</dbReference>
<keyword evidence="20" id="KW-1185">Reference proteome</keyword>
<keyword evidence="6 12" id="KW-0028">Amino-acid biosynthesis</keyword>
<evidence type="ECO:0000259" key="18">
    <source>
        <dbReference type="Pfam" id="PF03447"/>
    </source>
</evidence>
<dbReference type="GO" id="GO:0009086">
    <property type="term" value="P:methionine biosynthetic process"/>
    <property type="evidence" value="ECO:0007669"/>
    <property type="project" value="UniProtKB-KW"/>
</dbReference>
<feature type="binding site" evidence="14">
    <location>
        <position position="189"/>
    </location>
    <ligand>
        <name>L-homoserine</name>
        <dbReference type="ChEBI" id="CHEBI:57476"/>
    </ligand>
</feature>
<sequence length="375" mass="40813">MTAVKIGLIGYGTVGSAVERTIRSHQENLQTIFGKEVQVAGVLVRNKQKYTQQVTDTLLTEEAAELFAIENLDVIIEASVGIEPAFRYLTEAIHRGCHIITANKELIASRGAELKQLAKEKGVRLEYEAAVAGGVPVIGTLKQLLHINRVVKVEAILNGTSNFILTEMADKGFVFEDALRLAQEAGFAEADPANDVDGWDAFYKLMVLSDLLFEAQPDWEKVRRRGIRSVSAEDIQAAAEQGWKIKHVATLENAEGEVTATVEPVVLSAAHPLYSVDGVDNAVCIEGDLVGKLKLQGPGAGALPTASAIVEDLANLVHQRKEINVKREIRFTEKSGTVPFVHLPTGETVYLHADHVESDGRYYRIAARTPAKAEA</sequence>
<dbReference type="PANTHER" id="PTHR43331">
    <property type="entry name" value="HOMOSERINE DEHYDROGENASE"/>
    <property type="match status" value="1"/>
</dbReference>
<dbReference type="Pfam" id="PF03447">
    <property type="entry name" value="NAD_binding_3"/>
    <property type="match status" value="1"/>
</dbReference>
<dbReference type="InterPro" id="IPR019811">
    <property type="entry name" value="HDH_CS"/>
</dbReference>
<dbReference type="InterPro" id="IPR022697">
    <property type="entry name" value="HDH_short"/>
</dbReference>
<dbReference type="UniPathway" id="UPA00051">
    <property type="reaction ID" value="UER00465"/>
</dbReference>
<keyword evidence="7 12" id="KW-0791">Threonine biosynthesis</keyword>
<evidence type="ECO:0000256" key="11">
    <source>
        <dbReference type="ARBA" id="ARBA00048841"/>
    </source>
</evidence>
<dbReference type="Pfam" id="PF00742">
    <property type="entry name" value="Homoserine_dh"/>
    <property type="match status" value="1"/>
</dbReference>
<feature type="active site" description="Proton donor" evidence="13">
    <location>
        <position position="204"/>
    </location>
</feature>
<evidence type="ECO:0000256" key="5">
    <source>
        <dbReference type="ARBA" id="ARBA00013376"/>
    </source>
</evidence>
<evidence type="ECO:0000256" key="15">
    <source>
        <dbReference type="RuleBase" id="RU000579"/>
    </source>
</evidence>
<dbReference type="EMBL" id="FMZB01000008">
    <property type="protein sequence ID" value="SDD25764.1"/>
    <property type="molecule type" value="Genomic_DNA"/>
</dbReference>
<dbReference type="Proteomes" id="UP000198666">
    <property type="component" value="Unassembled WGS sequence"/>
</dbReference>
<comment type="catalytic activity">
    <reaction evidence="11">
        <text>L-homoserine + NADP(+) = L-aspartate 4-semialdehyde + NADPH + H(+)</text>
        <dbReference type="Rhea" id="RHEA:15761"/>
        <dbReference type="ChEBI" id="CHEBI:15378"/>
        <dbReference type="ChEBI" id="CHEBI:57476"/>
        <dbReference type="ChEBI" id="CHEBI:57783"/>
        <dbReference type="ChEBI" id="CHEBI:58349"/>
        <dbReference type="ChEBI" id="CHEBI:537519"/>
        <dbReference type="EC" id="1.1.1.3"/>
    </reaction>
    <physiologicalReaction direction="right-to-left" evidence="11">
        <dbReference type="Rhea" id="RHEA:15763"/>
    </physiologicalReaction>
</comment>
<dbReference type="Gene3D" id="3.30.360.10">
    <property type="entry name" value="Dihydrodipicolinate Reductase, domain 2"/>
    <property type="match status" value="1"/>
</dbReference>
<dbReference type="UniPathway" id="UPA00050">
    <property type="reaction ID" value="UER00063"/>
</dbReference>
<dbReference type="OrthoDB" id="9808167at2"/>
<dbReference type="PIRSF" id="PIRSF036497">
    <property type="entry name" value="HDH_short"/>
    <property type="match status" value="1"/>
</dbReference>
<evidence type="ECO:0000256" key="3">
    <source>
        <dbReference type="ARBA" id="ARBA00006753"/>
    </source>
</evidence>
<organism evidence="19 20">
    <name type="scientific">Terribacillus halophilus</name>
    <dbReference type="NCBI Taxonomy" id="361279"/>
    <lineage>
        <taxon>Bacteria</taxon>
        <taxon>Bacillati</taxon>
        <taxon>Bacillota</taxon>
        <taxon>Bacilli</taxon>
        <taxon>Bacillales</taxon>
        <taxon>Bacillaceae</taxon>
        <taxon>Terribacillus</taxon>
    </lineage>
</organism>
<evidence type="ECO:0000313" key="19">
    <source>
        <dbReference type="EMBL" id="SDD25764.1"/>
    </source>
</evidence>
<evidence type="ECO:0000256" key="8">
    <source>
        <dbReference type="ARBA" id="ARBA00023002"/>
    </source>
</evidence>
<feature type="binding site" evidence="14">
    <location>
        <position position="104"/>
    </location>
    <ligand>
        <name>NADPH</name>
        <dbReference type="ChEBI" id="CHEBI:57783"/>
    </ligand>
</feature>
<comment type="similarity">
    <text evidence="3 12 16">Belongs to the homoserine dehydrogenase family.</text>
</comment>
<evidence type="ECO:0000256" key="2">
    <source>
        <dbReference type="ARBA" id="ARBA00005062"/>
    </source>
</evidence>
<dbReference type="FunFam" id="3.30.360.10:FF:000005">
    <property type="entry name" value="Homoserine dehydrogenase"/>
    <property type="match status" value="1"/>
</dbReference>
<evidence type="ECO:0000313" key="20">
    <source>
        <dbReference type="Proteomes" id="UP000198666"/>
    </source>
</evidence>
<evidence type="ECO:0000256" key="4">
    <source>
        <dbReference type="ARBA" id="ARBA00013213"/>
    </source>
</evidence>
<evidence type="ECO:0000256" key="10">
    <source>
        <dbReference type="ARBA" id="ARBA00023167"/>
    </source>
</evidence>
<keyword evidence="10 12" id="KW-0486">Methionine biosynthesis</keyword>
<protein>
    <recommendedName>
        <fullName evidence="5 12">Homoserine dehydrogenase</fullName>
        <shortName evidence="12">HDH</shortName>
        <ecNumber evidence="4 12">1.1.1.3</ecNumber>
    </recommendedName>
</protein>
<dbReference type="SUPFAM" id="SSF51735">
    <property type="entry name" value="NAD(P)-binding Rossmann-fold domains"/>
    <property type="match status" value="1"/>
</dbReference>
<name>A0A1G6TA98_9BACI</name>
<dbReference type="NCBIfam" id="NF004976">
    <property type="entry name" value="PRK06349.1"/>
    <property type="match status" value="1"/>
</dbReference>
<dbReference type="SUPFAM" id="SSF55347">
    <property type="entry name" value="Glyceraldehyde-3-phosphate dehydrogenase-like, C-terminal domain"/>
    <property type="match status" value="1"/>
</dbReference>
<feature type="domain" description="Aspartate/homoserine dehydrogenase NAD-binding" evidence="18">
    <location>
        <begin position="10"/>
        <end position="128"/>
    </location>
</feature>
<comment type="pathway">
    <text evidence="1 15">Amino-acid biosynthesis; L-threonine biosynthesis; L-threonine from L-aspartate: step 3/5.</text>
</comment>
<evidence type="ECO:0000256" key="6">
    <source>
        <dbReference type="ARBA" id="ARBA00022605"/>
    </source>
</evidence>
<comment type="pathway">
    <text evidence="2 15">Amino-acid biosynthesis; L-methionine biosynthesis via de novo pathway; L-homoserine from L-aspartate: step 3/3.</text>
</comment>
<dbReference type="InterPro" id="IPR001342">
    <property type="entry name" value="HDH_cat"/>
</dbReference>
<dbReference type="PROSITE" id="PS01042">
    <property type="entry name" value="HOMOSER_DHGENASE"/>
    <property type="match status" value="1"/>
</dbReference>
<evidence type="ECO:0000256" key="1">
    <source>
        <dbReference type="ARBA" id="ARBA00005056"/>
    </source>
</evidence>
<dbReference type="InterPro" id="IPR005106">
    <property type="entry name" value="Asp/hSer_DH_NAD-bd"/>
</dbReference>
<keyword evidence="8 12" id="KW-0560">Oxidoreductase</keyword>
<feature type="domain" description="Homoserine dehydrogenase catalytic" evidence="17">
    <location>
        <begin position="136"/>
        <end position="313"/>
    </location>
</feature>
<dbReference type="AlphaFoldDB" id="A0A1G6TA98"/>
<evidence type="ECO:0000256" key="12">
    <source>
        <dbReference type="PIRNR" id="PIRNR036497"/>
    </source>
</evidence>
<dbReference type="Gene3D" id="3.40.50.720">
    <property type="entry name" value="NAD(P)-binding Rossmann-like Domain"/>
    <property type="match status" value="1"/>
</dbReference>
<evidence type="ECO:0000256" key="7">
    <source>
        <dbReference type="ARBA" id="ARBA00022697"/>
    </source>
</evidence>
<dbReference type="GO" id="GO:0050661">
    <property type="term" value="F:NADP binding"/>
    <property type="evidence" value="ECO:0007669"/>
    <property type="project" value="InterPro"/>
</dbReference>
<dbReference type="Gene3D" id="3.30.70.260">
    <property type="match status" value="1"/>
</dbReference>
<proteinExistence type="inferred from homology"/>
<dbReference type="STRING" id="361279.SAMN05421663_108102"/>
<evidence type="ECO:0000256" key="9">
    <source>
        <dbReference type="ARBA" id="ARBA00023053"/>
    </source>
</evidence>
<accession>A0A1G6TA98</accession>
<evidence type="ECO:0000256" key="13">
    <source>
        <dbReference type="PIRSR" id="PIRSR036497-1"/>
    </source>
</evidence>
<keyword evidence="9" id="KW-0915">Sodium</keyword>
<dbReference type="PANTHER" id="PTHR43331:SF1">
    <property type="entry name" value="HOMOSERINE DEHYDROGENASE"/>
    <property type="match status" value="1"/>
</dbReference>
<dbReference type="InterPro" id="IPR036291">
    <property type="entry name" value="NAD(P)-bd_dom_sf"/>
</dbReference>
<feature type="binding site" evidence="14">
    <location>
        <begin position="10"/>
        <end position="15"/>
    </location>
    <ligand>
        <name>NADP(+)</name>
        <dbReference type="ChEBI" id="CHEBI:58349"/>
    </ligand>
</feature>
<evidence type="ECO:0000256" key="16">
    <source>
        <dbReference type="RuleBase" id="RU004171"/>
    </source>
</evidence>
<dbReference type="GO" id="GO:0004412">
    <property type="term" value="F:homoserine dehydrogenase activity"/>
    <property type="evidence" value="ECO:0007669"/>
    <property type="project" value="UniProtKB-EC"/>
</dbReference>